<name>A0A0G0PIR5_9BACT</name>
<feature type="transmembrane region" description="Helical" evidence="1">
    <location>
        <begin position="54"/>
        <end position="71"/>
    </location>
</feature>
<dbReference type="Proteomes" id="UP000034793">
    <property type="component" value="Unassembled WGS sequence"/>
</dbReference>
<evidence type="ECO:0000313" key="2">
    <source>
        <dbReference type="EMBL" id="KKR28059.1"/>
    </source>
</evidence>
<feature type="non-terminal residue" evidence="2">
    <location>
        <position position="87"/>
    </location>
</feature>
<dbReference type="AlphaFoldDB" id="A0A0G0PIR5"/>
<protein>
    <submittedName>
        <fullName evidence="2">Uncharacterized protein</fullName>
    </submittedName>
</protein>
<sequence length="87" mass="9780">MRLLQKQADEAEVVVRIFGAEELADRGKFVKTAFAHSYFSEGAVNFFEPGLRNAAAQIVNVVIWILLFYFFHMVQNGAQLQSPCLGD</sequence>
<dbReference type="EMBL" id="LBXL01000058">
    <property type="protein sequence ID" value="KKR28059.1"/>
    <property type="molecule type" value="Genomic_DNA"/>
</dbReference>
<comment type="caution">
    <text evidence="2">The sequence shown here is derived from an EMBL/GenBank/DDBJ whole genome shotgun (WGS) entry which is preliminary data.</text>
</comment>
<keyword evidence="1" id="KW-0472">Membrane</keyword>
<reference evidence="2 3" key="1">
    <citation type="journal article" date="2015" name="Nature">
        <title>rRNA introns, odd ribosomes, and small enigmatic genomes across a large radiation of phyla.</title>
        <authorList>
            <person name="Brown C.T."/>
            <person name="Hug L.A."/>
            <person name="Thomas B.C."/>
            <person name="Sharon I."/>
            <person name="Castelle C.J."/>
            <person name="Singh A."/>
            <person name="Wilkins M.J."/>
            <person name="Williams K.H."/>
            <person name="Banfield J.F."/>
        </authorList>
    </citation>
    <scope>NUCLEOTIDE SEQUENCE [LARGE SCALE GENOMIC DNA]</scope>
</reference>
<keyword evidence="1" id="KW-1133">Transmembrane helix</keyword>
<organism evidence="2 3">
    <name type="scientific">Candidatus Woesebacteria bacterium GW2011_GWA1_39_8</name>
    <dbReference type="NCBI Taxonomy" id="1618552"/>
    <lineage>
        <taxon>Bacteria</taxon>
        <taxon>Candidatus Woeseibacteriota</taxon>
    </lineage>
</organism>
<keyword evidence="1" id="KW-0812">Transmembrane</keyword>
<evidence type="ECO:0000256" key="1">
    <source>
        <dbReference type="SAM" id="Phobius"/>
    </source>
</evidence>
<proteinExistence type="predicted"/>
<gene>
    <name evidence="2" type="ORF">UT61_C0058G0001</name>
</gene>
<accession>A0A0G0PIR5</accession>
<evidence type="ECO:0000313" key="3">
    <source>
        <dbReference type="Proteomes" id="UP000034793"/>
    </source>
</evidence>